<dbReference type="STRING" id="1328759.A0A5C2SHH5"/>
<keyword evidence="2 9" id="KW-0812">Transmembrane</keyword>
<dbReference type="AlphaFoldDB" id="A0A5C2SHH5"/>
<evidence type="ECO:0000256" key="9">
    <source>
        <dbReference type="SAM" id="Phobius"/>
    </source>
</evidence>
<dbReference type="SMART" id="SM00744">
    <property type="entry name" value="RINGv"/>
    <property type="match status" value="1"/>
</dbReference>
<dbReference type="PROSITE" id="PS51292">
    <property type="entry name" value="ZF_RING_CH"/>
    <property type="match status" value="1"/>
</dbReference>
<evidence type="ECO:0000256" key="8">
    <source>
        <dbReference type="SAM" id="MobiDB-lite"/>
    </source>
</evidence>
<evidence type="ECO:0000256" key="5">
    <source>
        <dbReference type="ARBA" id="ARBA00022833"/>
    </source>
</evidence>
<dbReference type="OrthoDB" id="5817083at2759"/>
<evidence type="ECO:0000256" key="2">
    <source>
        <dbReference type="ARBA" id="ARBA00022692"/>
    </source>
</evidence>
<dbReference type="Proteomes" id="UP000313359">
    <property type="component" value="Unassembled WGS sequence"/>
</dbReference>
<organism evidence="11 12">
    <name type="scientific">Lentinus tigrinus ALCF2SS1-6</name>
    <dbReference type="NCBI Taxonomy" id="1328759"/>
    <lineage>
        <taxon>Eukaryota</taxon>
        <taxon>Fungi</taxon>
        <taxon>Dikarya</taxon>
        <taxon>Basidiomycota</taxon>
        <taxon>Agaricomycotina</taxon>
        <taxon>Agaricomycetes</taxon>
        <taxon>Polyporales</taxon>
        <taxon>Polyporaceae</taxon>
        <taxon>Lentinus</taxon>
    </lineage>
</organism>
<evidence type="ECO:0000256" key="7">
    <source>
        <dbReference type="ARBA" id="ARBA00023136"/>
    </source>
</evidence>
<proteinExistence type="predicted"/>
<keyword evidence="7 9" id="KW-0472">Membrane</keyword>
<dbReference type="InterPro" id="IPR013083">
    <property type="entry name" value="Znf_RING/FYVE/PHD"/>
</dbReference>
<evidence type="ECO:0000256" key="3">
    <source>
        <dbReference type="ARBA" id="ARBA00022723"/>
    </source>
</evidence>
<name>A0A5C2SHH5_9APHY</name>
<feature type="compositionally biased region" description="Low complexity" evidence="8">
    <location>
        <begin position="313"/>
        <end position="324"/>
    </location>
</feature>
<keyword evidence="12" id="KW-1185">Reference proteome</keyword>
<keyword evidence="5" id="KW-0862">Zinc</keyword>
<reference evidence="11" key="1">
    <citation type="journal article" date="2018" name="Genome Biol. Evol.">
        <title>Genomics and development of Lentinus tigrinus, a white-rot wood-decaying mushroom with dimorphic fruiting bodies.</title>
        <authorList>
            <person name="Wu B."/>
            <person name="Xu Z."/>
            <person name="Knudson A."/>
            <person name="Carlson A."/>
            <person name="Chen N."/>
            <person name="Kovaka S."/>
            <person name="LaButti K."/>
            <person name="Lipzen A."/>
            <person name="Pennachio C."/>
            <person name="Riley R."/>
            <person name="Schakwitz W."/>
            <person name="Umezawa K."/>
            <person name="Ohm R.A."/>
            <person name="Grigoriev I.V."/>
            <person name="Nagy L.G."/>
            <person name="Gibbons J."/>
            <person name="Hibbett D."/>
        </authorList>
    </citation>
    <scope>NUCLEOTIDE SEQUENCE [LARGE SCALE GENOMIC DNA]</scope>
    <source>
        <strain evidence="11">ALCF2SS1-6</strain>
    </source>
</reference>
<keyword evidence="3" id="KW-0479">Metal-binding</keyword>
<keyword evidence="6 9" id="KW-1133">Transmembrane helix</keyword>
<dbReference type="SUPFAM" id="SSF57850">
    <property type="entry name" value="RING/U-box"/>
    <property type="match status" value="1"/>
</dbReference>
<dbReference type="GO" id="GO:0016020">
    <property type="term" value="C:membrane"/>
    <property type="evidence" value="ECO:0007669"/>
    <property type="project" value="UniProtKB-SubCell"/>
</dbReference>
<feature type="transmembrane region" description="Helical" evidence="9">
    <location>
        <begin position="111"/>
        <end position="137"/>
    </location>
</feature>
<evidence type="ECO:0000259" key="10">
    <source>
        <dbReference type="PROSITE" id="PS51292"/>
    </source>
</evidence>
<sequence>MATMAAPQRIPTVDDLRVKMCYICREEERYDNPEDPPRAWTHPCSCTLVAHESCLLQWIKAAQQDPAKVDNALKCPQCGATYELESDNPRILRALNAINSVLSAAGKAATVVGVVSLATSFGFTIYVVATSYGAFAVKEFLGEEMYNLLLTDDPNNWPWHAFIHLPIIPFSLVLSRTRLFDTFPIVPLFLTWSSSPPVRVPPSPSGASTSSLSSIWTWPRGTPVPYTPPISWPPTPLMAMILLPFVRTAYRHLFDKLTKYVMGTLPESRGAAGPIRRVIWALNDDGPGPLRVRIGANIQDANAQGAGAGAPAGGQANADANADNRGNEQDENVAAVAERTLRVTTSSLGRFIGGALLIPTISARMGTLLFRLSKHFSWLRAFLAIRDHPAPIPTAIRLYNGPPGSNVGLVKQIGSGLVAGLHIMTGGTPTWNAADPVWWRNAVGLGLFVFAKDCVSLLHLYLTKRELESRRVKSRSFAGVDIRELDLIDRPVHPETTGAGADA</sequence>
<dbReference type="InterPro" id="IPR011016">
    <property type="entry name" value="Znf_RING-CH"/>
</dbReference>
<evidence type="ECO:0000256" key="1">
    <source>
        <dbReference type="ARBA" id="ARBA00004141"/>
    </source>
</evidence>
<protein>
    <recommendedName>
        <fullName evidence="10">RING-CH-type domain-containing protein</fullName>
    </recommendedName>
</protein>
<dbReference type="Pfam" id="PF12906">
    <property type="entry name" value="RINGv"/>
    <property type="match status" value="1"/>
</dbReference>
<evidence type="ECO:0000256" key="6">
    <source>
        <dbReference type="ARBA" id="ARBA00022989"/>
    </source>
</evidence>
<evidence type="ECO:0000313" key="11">
    <source>
        <dbReference type="EMBL" id="RPD63285.1"/>
    </source>
</evidence>
<dbReference type="Gene3D" id="3.30.40.10">
    <property type="entry name" value="Zinc/RING finger domain, C3HC4 (zinc finger)"/>
    <property type="match status" value="1"/>
</dbReference>
<dbReference type="PANTHER" id="PTHR46283">
    <property type="entry name" value="E3 UBIQUITIN-PROTEIN LIGASE MARCH5"/>
    <property type="match status" value="1"/>
</dbReference>
<dbReference type="GO" id="GO:0008270">
    <property type="term" value="F:zinc ion binding"/>
    <property type="evidence" value="ECO:0007669"/>
    <property type="project" value="UniProtKB-KW"/>
</dbReference>
<accession>A0A5C2SHH5</accession>
<evidence type="ECO:0000256" key="4">
    <source>
        <dbReference type="ARBA" id="ARBA00022771"/>
    </source>
</evidence>
<evidence type="ECO:0000313" key="12">
    <source>
        <dbReference type="Proteomes" id="UP000313359"/>
    </source>
</evidence>
<feature type="domain" description="RING-CH-type" evidence="10">
    <location>
        <begin position="13"/>
        <end position="85"/>
    </location>
</feature>
<dbReference type="EMBL" id="ML122256">
    <property type="protein sequence ID" value="RPD63285.1"/>
    <property type="molecule type" value="Genomic_DNA"/>
</dbReference>
<keyword evidence="4" id="KW-0863">Zinc-finger</keyword>
<gene>
    <name evidence="11" type="ORF">L227DRAFT_591833</name>
</gene>
<comment type="subcellular location">
    <subcellularLocation>
        <location evidence="1">Membrane</location>
        <topology evidence="1">Multi-pass membrane protein</topology>
    </subcellularLocation>
</comment>
<feature type="region of interest" description="Disordered" evidence="8">
    <location>
        <begin position="304"/>
        <end position="330"/>
    </location>
</feature>